<gene>
    <name evidence="7 9" type="primary">rplT</name>
    <name evidence="9" type="ORF">P2G67_08810</name>
</gene>
<dbReference type="InterPro" id="IPR049946">
    <property type="entry name" value="RIBOSOMAL_L20_CS"/>
</dbReference>
<name>A0ABT5YMH8_9PROT</name>
<dbReference type="PANTHER" id="PTHR10986">
    <property type="entry name" value="39S RIBOSOMAL PROTEIN L20"/>
    <property type="match status" value="1"/>
</dbReference>
<comment type="function">
    <text evidence="7 8">Binds directly to 23S ribosomal RNA and is necessary for the in vitro assembly process of the 50S ribosomal subunit. It is not involved in the protein synthesizing functions of that subunit.</text>
</comment>
<accession>A0ABT5YMH8</accession>
<dbReference type="CDD" id="cd07026">
    <property type="entry name" value="Ribosomal_L20"/>
    <property type="match status" value="1"/>
</dbReference>
<evidence type="ECO:0000256" key="5">
    <source>
        <dbReference type="ARBA" id="ARBA00023274"/>
    </source>
</evidence>
<dbReference type="EMBL" id="JARHUD010000004">
    <property type="protein sequence ID" value="MDF2096074.1"/>
    <property type="molecule type" value="Genomic_DNA"/>
</dbReference>
<evidence type="ECO:0000256" key="4">
    <source>
        <dbReference type="ARBA" id="ARBA00022980"/>
    </source>
</evidence>
<reference evidence="9 10" key="1">
    <citation type="submission" date="2023-03" db="EMBL/GenBank/DDBJ databases">
        <title>Fodinicurvata sp. CAU 1616 isolated from sea sendiment.</title>
        <authorList>
            <person name="Kim W."/>
        </authorList>
    </citation>
    <scope>NUCLEOTIDE SEQUENCE [LARGE SCALE GENOMIC DNA]</scope>
    <source>
        <strain evidence="9 10">CAU 1616</strain>
    </source>
</reference>
<comment type="similarity">
    <text evidence="1 7 8">Belongs to the bacterial ribosomal protein bL20 family.</text>
</comment>
<keyword evidence="3 7" id="KW-0694">RNA-binding</keyword>
<evidence type="ECO:0000313" key="9">
    <source>
        <dbReference type="EMBL" id="MDF2096074.1"/>
    </source>
</evidence>
<keyword evidence="10" id="KW-1185">Reference proteome</keyword>
<dbReference type="SUPFAM" id="SSF74731">
    <property type="entry name" value="Ribosomal protein L20"/>
    <property type="match status" value="1"/>
</dbReference>
<dbReference type="PROSITE" id="PS00937">
    <property type="entry name" value="RIBOSOMAL_L20"/>
    <property type="match status" value="1"/>
</dbReference>
<keyword evidence="2 7" id="KW-0699">rRNA-binding</keyword>
<protein>
    <recommendedName>
        <fullName evidence="6 7">Large ribosomal subunit protein bL20</fullName>
    </recommendedName>
</protein>
<evidence type="ECO:0000256" key="7">
    <source>
        <dbReference type="HAMAP-Rule" id="MF_00382"/>
    </source>
</evidence>
<dbReference type="Pfam" id="PF00453">
    <property type="entry name" value="Ribosomal_L20"/>
    <property type="match status" value="1"/>
</dbReference>
<dbReference type="NCBIfam" id="TIGR01032">
    <property type="entry name" value="rplT_bact"/>
    <property type="match status" value="1"/>
</dbReference>
<dbReference type="Gene3D" id="6.10.160.10">
    <property type="match status" value="1"/>
</dbReference>
<evidence type="ECO:0000256" key="1">
    <source>
        <dbReference type="ARBA" id="ARBA00007698"/>
    </source>
</evidence>
<evidence type="ECO:0000256" key="3">
    <source>
        <dbReference type="ARBA" id="ARBA00022884"/>
    </source>
</evidence>
<organism evidence="9 10">
    <name type="scientific">Aquibaculum arenosum</name>
    <dbReference type="NCBI Taxonomy" id="3032591"/>
    <lineage>
        <taxon>Bacteria</taxon>
        <taxon>Pseudomonadati</taxon>
        <taxon>Pseudomonadota</taxon>
        <taxon>Alphaproteobacteria</taxon>
        <taxon>Rhodospirillales</taxon>
        <taxon>Rhodovibrionaceae</taxon>
        <taxon>Aquibaculum</taxon>
    </lineage>
</organism>
<dbReference type="HAMAP" id="MF_00382">
    <property type="entry name" value="Ribosomal_bL20"/>
    <property type="match status" value="1"/>
</dbReference>
<evidence type="ECO:0000256" key="2">
    <source>
        <dbReference type="ARBA" id="ARBA00022730"/>
    </source>
</evidence>
<comment type="caution">
    <text evidence="9">The sequence shown here is derived from an EMBL/GenBank/DDBJ whole genome shotgun (WGS) entry which is preliminary data.</text>
</comment>
<dbReference type="InterPro" id="IPR035566">
    <property type="entry name" value="Ribosomal_protein_bL20_C"/>
</dbReference>
<keyword evidence="4 7" id="KW-0689">Ribosomal protein</keyword>
<sequence>MARIKRGTTAHAAHKKIIKQAKGYRGRGKNVYRVAVQRVEKALQYAYRDRRVRKRDFRALWIQRINAASREHGLTYSQFMNGIHKAGIEVDRKVLADLAVREPAAFASLVEQAQAALAEAAQAKA</sequence>
<dbReference type="RefSeq" id="WP_275822121.1">
    <property type="nucleotide sequence ID" value="NZ_JARHUD010000004.1"/>
</dbReference>
<evidence type="ECO:0000256" key="6">
    <source>
        <dbReference type="ARBA" id="ARBA00035172"/>
    </source>
</evidence>
<dbReference type="PRINTS" id="PR00062">
    <property type="entry name" value="RIBOSOMALL20"/>
</dbReference>
<dbReference type="InterPro" id="IPR005813">
    <property type="entry name" value="Ribosomal_bL20"/>
</dbReference>
<dbReference type="GO" id="GO:0005840">
    <property type="term" value="C:ribosome"/>
    <property type="evidence" value="ECO:0007669"/>
    <property type="project" value="UniProtKB-KW"/>
</dbReference>
<dbReference type="Proteomes" id="UP001215503">
    <property type="component" value="Unassembled WGS sequence"/>
</dbReference>
<dbReference type="Gene3D" id="1.10.1900.20">
    <property type="entry name" value="Ribosomal protein L20"/>
    <property type="match status" value="1"/>
</dbReference>
<proteinExistence type="inferred from homology"/>
<evidence type="ECO:0000256" key="8">
    <source>
        <dbReference type="RuleBase" id="RU000560"/>
    </source>
</evidence>
<evidence type="ECO:0000313" key="10">
    <source>
        <dbReference type="Proteomes" id="UP001215503"/>
    </source>
</evidence>
<keyword evidence="5 7" id="KW-0687">Ribonucleoprotein</keyword>